<feature type="domain" description="Endonuclease/exonuclease/phosphatase" evidence="1">
    <location>
        <begin position="8"/>
        <end position="120"/>
    </location>
</feature>
<name>A0A7R8UL05_HERIL</name>
<accession>A0A7R8UL05</accession>
<dbReference type="GO" id="GO:0003824">
    <property type="term" value="F:catalytic activity"/>
    <property type="evidence" value="ECO:0007669"/>
    <property type="project" value="InterPro"/>
</dbReference>
<dbReference type="Gene3D" id="3.60.10.10">
    <property type="entry name" value="Endonuclease/exonuclease/phosphatase"/>
    <property type="match status" value="1"/>
</dbReference>
<sequence>MQDCFGHICVAEIYCPPKLKISAKQFDELFNSLGTRFIAAGDYNAKSPQWGSQLTTPKEKELTNQYLRTTLHRITGGSDTYWLSNPNKISNIIDFGVAKNVNSNLIKVVTTNLSLDHSPTIITLSDTPALTYVEPRLVNTRTNWVKYHSRFDNTFCPKIILKTKEDTDNVIDYLVATIKKCAELATPTANSNETRTYKQYNSTILQVLRVSQSRLAEV</sequence>
<protein>
    <recommendedName>
        <fullName evidence="1">Endonuclease/exonuclease/phosphatase domain-containing protein</fullName>
    </recommendedName>
</protein>
<dbReference type="InParanoid" id="A0A7R8UL05"/>
<organism evidence="2 3">
    <name type="scientific">Hermetia illucens</name>
    <name type="common">Black soldier fly</name>
    <dbReference type="NCBI Taxonomy" id="343691"/>
    <lineage>
        <taxon>Eukaryota</taxon>
        <taxon>Metazoa</taxon>
        <taxon>Ecdysozoa</taxon>
        <taxon>Arthropoda</taxon>
        <taxon>Hexapoda</taxon>
        <taxon>Insecta</taxon>
        <taxon>Pterygota</taxon>
        <taxon>Neoptera</taxon>
        <taxon>Endopterygota</taxon>
        <taxon>Diptera</taxon>
        <taxon>Brachycera</taxon>
        <taxon>Stratiomyomorpha</taxon>
        <taxon>Stratiomyidae</taxon>
        <taxon>Hermetiinae</taxon>
        <taxon>Hermetia</taxon>
    </lineage>
</organism>
<dbReference type="AlphaFoldDB" id="A0A7R8UL05"/>
<dbReference type="InterPro" id="IPR005135">
    <property type="entry name" value="Endo/exonuclease/phosphatase"/>
</dbReference>
<proteinExistence type="predicted"/>
<gene>
    <name evidence="2" type="ORF">HERILL_LOCUS5602</name>
</gene>
<evidence type="ECO:0000313" key="2">
    <source>
        <dbReference type="EMBL" id="CAD7082579.1"/>
    </source>
</evidence>
<dbReference type="SUPFAM" id="SSF56219">
    <property type="entry name" value="DNase I-like"/>
    <property type="match status" value="1"/>
</dbReference>
<reference evidence="2 3" key="1">
    <citation type="submission" date="2020-11" db="EMBL/GenBank/DDBJ databases">
        <authorList>
            <person name="Wallbank WR R."/>
            <person name="Pardo Diaz C."/>
            <person name="Kozak K."/>
            <person name="Martin S."/>
            <person name="Jiggins C."/>
            <person name="Moest M."/>
            <person name="Warren A I."/>
            <person name="Generalovic N T."/>
            <person name="Byers J.R.P. K."/>
            <person name="Montejo-Kovacevich G."/>
            <person name="Yen C E."/>
        </authorList>
    </citation>
    <scope>NUCLEOTIDE SEQUENCE [LARGE SCALE GENOMIC DNA]</scope>
</reference>
<dbReference type="InterPro" id="IPR036691">
    <property type="entry name" value="Endo/exonu/phosph_ase_sf"/>
</dbReference>
<dbReference type="EMBL" id="LR899010">
    <property type="protein sequence ID" value="CAD7082579.1"/>
    <property type="molecule type" value="Genomic_DNA"/>
</dbReference>
<evidence type="ECO:0000313" key="3">
    <source>
        <dbReference type="Proteomes" id="UP000594454"/>
    </source>
</evidence>
<keyword evidence="3" id="KW-1185">Reference proteome</keyword>
<dbReference type="Proteomes" id="UP000594454">
    <property type="component" value="Chromosome 2"/>
</dbReference>
<dbReference type="Pfam" id="PF14529">
    <property type="entry name" value="Exo_endo_phos_2"/>
    <property type="match status" value="1"/>
</dbReference>
<evidence type="ECO:0000259" key="1">
    <source>
        <dbReference type="Pfam" id="PF14529"/>
    </source>
</evidence>